<feature type="domain" description="C2" evidence="32">
    <location>
        <begin position="1453"/>
        <end position="1569"/>
    </location>
</feature>
<dbReference type="SUPFAM" id="SSF50044">
    <property type="entry name" value="SH3-domain"/>
    <property type="match status" value="5"/>
</dbReference>
<dbReference type="GO" id="GO:0055037">
    <property type="term" value="C:recycling endosome"/>
    <property type="evidence" value="ECO:0007669"/>
    <property type="project" value="UniProtKB-SubCell"/>
</dbReference>
<dbReference type="InterPro" id="IPR000261">
    <property type="entry name" value="EH_dom"/>
</dbReference>
<dbReference type="PROSITE" id="PS00018">
    <property type="entry name" value="EF_HAND_1"/>
    <property type="match status" value="2"/>
</dbReference>
<reference evidence="36" key="3">
    <citation type="submission" date="2025-09" db="UniProtKB">
        <authorList>
            <consortium name="Ensembl"/>
        </authorList>
    </citation>
    <scope>IDENTIFICATION</scope>
</reference>
<dbReference type="Proteomes" id="UP000005207">
    <property type="component" value="Linkage group LG13"/>
</dbReference>
<keyword evidence="19" id="KW-0770">Synapse</keyword>
<dbReference type="PROSITE" id="PS50031">
    <property type="entry name" value="EH"/>
    <property type="match status" value="2"/>
</dbReference>
<dbReference type="Pfam" id="PF00018">
    <property type="entry name" value="SH3_1"/>
    <property type="match status" value="2"/>
</dbReference>
<dbReference type="Gene3D" id="2.60.40.150">
    <property type="entry name" value="C2 domain"/>
    <property type="match status" value="1"/>
</dbReference>
<feature type="domain" description="SH3" evidence="30">
    <location>
        <begin position="956"/>
        <end position="1020"/>
    </location>
</feature>
<reference evidence="36" key="2">
    <citation type="submission" date="2025-08" db="UniProtKB">
        <authorList>
            <consortium name="Ensembl"/>
        </authorList>
    </citation>
    <scope>IDENTIFICATION</scope>
</reference>
<dbReference type="PROSITE" id="PS50010">
    <property type="entry name" value="DH_2"/>
    <property type="match status" value="1"/>
</dbReference>
<dbReference type="InterPro" id="IPR036028">
    <property type="entry name" value="SH3-like_dom_sf"/>
</dbReference>
<dbReference type="Gene3D" id="2.30.29.30">
    <property type="entry name" value="Pleckstrin-homology domain (PH domain)/Phosphotyrosine-binding domain (PTB)"/>
    <property type="match status" value="1"/>
</dbReference>
<organism evidence="36 37">
    <name type="scientific">Oreochromis niloticus</name>
    <name type="common">Nile tilapia</name>
    <name type="synonym">Tilapia nilotica</name>
    <dbReference type="NCBI Taxonomy" id="8128"/>
    <lineage>
        <taxon>Eukaryota</taxon>
        <taxon>Metazoa</taxon>
        <taxon>Chordata</taxon>
        <taxon>Craniata</taxon>
        <taxon>Vertebrata</taxon>
        <taxon>Euteleostomi</taxon>
        <taxon>Actinopterygii</taxon>
        <taxon>Neopterygii</taxon>
        <taxon>Teleostei</taxon>
        <taxon>Neoteleostei</taxon>
        <taxon>Acanthomorphata</taxon>
        <taxon>Ovalentaria</taxon>
        <taxon>Cichlomorphae</taxon>
        <taxon>Cichliformes</taxon>
        <taxon>Cichlidae</taxon>
        <taxon>African cichlids</taxon>
        <taxon>Pseudocrenilabrinae</taxon>
        <taxon>Oreochromini</taxon>
        <taxon>Oreochromis</taxon>
    </lineage>
</organism>
<dbReference type="InterPro" id="IPR001849">
    <property type="entry name" value="PH_domain"/>
</dbReference>
<dbReference type="GO" id="GO:0005509">
    <property type="term" value="F:calcium ion binding"/>
    <property type="evidence" value="ECO:0007669"/>
    <property type="project" value="InterPro"/>
</dbReference>
<evidence type="ECO:0000256" key="16">
    <source>
        <dbReference type="ARBA" id="ARBA00022753"/>
    </source>
</evidence>
<sequence>CKSLPFQVNGSPDVFLISVDERAKHDQQFHSLSPTAGGFITGDQARNFFLQSGLPPPVLAQIWALADMNSDGRMDIHEFSIAMKLIKLKLQGHPLPPSLPPSMKQPPLPLPPQTGFGMPPMAPIATPLPGVPPLPLPPLPVGVSPPLVSSAPPPLPQPIANGAPPTGMIQPISGFSHPACSFFFHYQISLVSHSCFLFRCPPPSAQPPADWAVPQSSRLKYRQLFNSHDKMMSGHLTGPQARTILMQSSLPQTQLATIWSLSDIDQDGKLTAEEFILAMHLIDMAMSGLPLPPVLPPDYLPPSFRRVRSDSVQSDQKSVQEETEEETESSQEKKLPVTFEDKKRENFERGNLELEKRRQALQEQQRKEQERLAALEREEQERKERERLEQERRRQQELEKQLEKQRELERQREEERRKEIERREAAKRELERQRQLEWERQRRQELLTQRNREQESIVLLKARKKTLEFELEALNDKKSQLEGKLKDVRFRLSNQRKEVEQTNQTRETRIAEITLLQQQLQVCQANKNHLSSLQKAVEQKEMSRQQLREQLDAVEKETRAKLLEIDAFNTQLKVKRQMTNNMILLQNQSLTLVLMILFHRLSSEEGVAWKEEAGSSAPQAPSPASVPASHAWLNRVTQEEEERKRRGMEEEQEVRKGKASASAFDQQQQPVKVVYYRALYPFDARSHDEISITPGDVIMVDESQTGEPGWLGGELRGRTGWFPANYAERIPDSEAPITLRSTASATTSSTQQPMTTPPPAPGHTASSTTNNISLVLHLFVLRVTAVIPCVSQGEKVEGLQAQALYPWRAKKENHLNFNKNEIITVLEQQDMWWLGELQTGQRGWFPKSYVKLISATTTAPPGAPAAAAARSKNTKYVKNETGASEKYVAMYTYESNEQGDLSFQQGDIVVVTRKEGDWWTGMVGGKTGVFPSNYVKPRDSTSESLGTAGKTGSLGKKPEIAQVIAPYNATGAEQLTLAPGQLILIRKKNPGGWWEGELQARGKKRQIGWFPANYVKLLSPSTTLCQVIGMYDYVAQNDDELAFQKGQVITVLNKDDCDWWKGELNGREGLFPSNYVKLTTDTDPSTQWCADLHLLDMLSPMERKRQGYIHELIVTEENYVNDLQLVTEIFHKPLLECELLTEKEVAMIFVNWKELIMCNIKLLKALRVRKKMSGDRMPVKMIGDILTNQLPHMQPYIRFCSCQLNGATLIQQKTDDNPEIKDFLKRLAMDPRCKGMPLSSFLLKPMQRVTRYPLIIKNILENTPESHPDHSHLKAALEKAEELCSQVNEGVREKENSDRLEWIQAHVQCEGLSEQLVFNSVTNCLGPRKFLHSGKLFKAKSSKELYGFLFNDFLLLTQFLALNPSFMLYTSECGSDKVFSAKTHLQYRMYKTPIFLNEVLVKLPTDPSGDEPLFHISHIDRVYTLRAESINERTAWVQKIKAASELFIETEKKKREKAYLVRSQRATGIGRLMVNIVEGIELKPCRSHGKSNPYCEVTMGSQCHITKTLQDTLNPKWNSNCQFFIKDLEQDVLCITVFERDQFSPDDFLGRTEIRLAEIKKDQGSKGPITKRLLLHEVPTGEIVVRLDLQLFEEPMMDTLI</sequence>
<feature type="domain" description="SH3" evidence="30">
    <location>
        <begin position="796"/>
        <end position="855"/>
    </location>
</feature>
<dbReference type="Pfam" id="PF00621">
    <property type="entry name" value="RhoGEF"/>
    <property type="match status" value="1"/>
</dbReference>
<feature type="domain" description="DH" evidence="33">
    <location>
        <begin position="1104"/>
        <end position="1290"/>
    </location>
</feature>
<dbReference type="FunFam" id="2.30.29.30:FF:000069">
    <property type="entry name" value="Intersectin 1"/>
    <property type="match status" value="1"/>
</dbReference>
<feature type="domain" description="EF-hand" evidence="35">
    <location>
        <begin position="250"/>
        <end position="285"/>
    </location>
</feature>
<dbReference type="CDD" id="cd00160">
    <property type="entry name" value="RhoGEF"/>
    <property type="match status" value="1"/>
</dbReference>
<dbReference type="InterPro" id="IPR002048">
    <property type="entry name" value="EF_hand_dom"/>
</dbReference>
<evidence type="ECO:0000256" key="18">
    <source>
        <dbReference type="ARBA" id="ARBA00022927"/>
    </source>
</evidence>
<feature type="compositionally biased region" description="Basic and acidic residues" evidence="29">
    <location>
        <begin position="330"/>
        <end position="346"/>
    </location>
</feature>
<dbReference type="Pfam" id="PF07653">
    <property type="entry name" value="SH3_2"/>
    <property type="match status" value="2"/>
</dbReference>
<keyword evidence="18" id="KW-0653">Protein transport</keyword>
<dbReference type="GO" id="GO:0005085">
    <property type="term" value="F:guanyl-nucleotide exchange factor activity"/>
    <property type="evidence" value="ECO:0007669"/>
    <property type="project" value="InterPro"/>
</dbReference>
<feature type="region of interest" description="Disordered" evidence="29">
    <location>
        <begin position="741"/>
        <end position="767"/>
    </location>
</feature>
<keyword evidence="21" id="KW-0472">Membrane</keyword>
<dbReference type="SUPFAM" id="SSF50729">
    <property type="entry name" value="PH domain-like"/>
    <property type="match status" value="1"/>
</dbReference>
<feature type="domain" description="EH" evidence="34">
    <location>
        <begin position="21"/>
        <end position="107"/>
    </location>
</feature>
<keyword evidence="11" id="KW-0963">Cytoplasm</keyword>
<dbReference type="PROSITE" id="PS50003">
    <property type="entry name" value="PH_DOMAIN"/>
    <property type="match status" value="1"/>
</dbReference>
<dbReference type="SMART" id="SM00325">
    <property type="entry name" value="RhoGEF"/>
    <property type="match status" value="1"/>
</dbReference>
<dbReference type="PRINTS" id="PR00452">
    <property type="entry name" value="SH3DOMAIN"/>
</dbReference>
<dbReference type="InterPro" id="IPR018247">
    <property type="entry name" value="EF_Hand_1_Ca_BS"/>
</dbReference>
<dbReference type="SMART" id="SM00027">
    <property type="entry name" value="EH"/>
    <property type="match status" value="2"/>
</dbReference>
<evidence type="ECO:0000256" key="27">
    <source>
        <dbReference type="PROSITE-ProRule" id="PRU00192"/>
    </source>
</evidence>
<dbReference type="PROSITE" id="PS50002">
    <property type="entry name" value="SH3"/>
    <property type="match status" value="5"/>
</dbReference>
<dbReference type="GO" id="GO:0043005">
    <property type="term" value="C:neuron projection"/>
    <property type="evidence" value="ECO:0007669"/>
    <property type="project" value="UniProtKB-KW"/>
</dbReference>
<dbReference type="CDD" id="cd11837">
    <property type="entry name" value="SH3_Intersectin_2"/>
    <property type="match status" value="1"/>
</dbReference>
<name>A0A669EH61_ORENI</name>
<dbReference type="CDD" id="cd11840">
    <property type="entry name" value="SH3_Intersectin_5"/>
    <property type="match status" value="1"/>
</dbReference>
<dbReference type="SMART" id="SM00239">
    <property type="entry name" value="C2"/>
    <property type="match status" value="1"/>
</dbReference>
<dbReference type="InterPro" id="IPR001452">
    <property type="entry name" value="SH3_domain"/>
</dbReference>
<dbReference type="PANTHER" id="PTHR46006">
    <property type="entry name" value="RHO GUANINE NUCLEOTIDE EXCHANGE FACTOR AT 64C, ISOFORM A"/>
    <property type="match status" value="1"/>
</dbReference>
<evidence type="ECO:0000256" key="9">
    <source>
        <dbReference type="ARBA" id="ARBA00022475"/>
    </source>
</evidence>
<keyword evidence="22" id="KW-0168">Coated pit</keyword>
<dbReference type="FunFam" id="2.30.30.40:FF:000041">
    <property type="entry name" value="Intersectin 1"/>
    <property type="match status" value="1"/>
</dbReference>
<dbReference type="InterPro" id="IPR000008">
    <property type="entry name" value="C2_dom"/>
</dbReference>
<evidence type="ECO:0000256" key="29">
    <source>
        <dbReference type="SAM" id="MobiDB-lite"/>
    </source>
</evidence>
<evidence type="ECO:0000256" key="5">
    <source>
        <dbReference type="ARBA" id="ARBA00004510"/>
    </source>
</evidence>
<dbReference type="FunFam" id="1.10.238.10:FF:000046">
    <property type="entry name" value="intersectin-1 isoform X2"/>
    <property type="match status" value="1"/>
</dbReference>
<keyword evidence="7 27" id="KW-0728">SH3 domain</keyword>
<reference evidence="37" key="1">
    <citation type="submission" date="2012-01" db="EMBL/GenBank/DDBJ databases">
        <title>The Genome Sequence of Oreochromis niloticus (Nile Tilapia).</title>
        <authorList>
            <consortium name="Broad Institute Genome Assembly Team"/>
            <consortium name="Broad Institute Sequencing Platform"/>
            <person name="Di Palma F."/>
            <person name="Johnson J."/>
            <person name="Lander E.S."/>
            <person name="Lindblad-Toh K."/>
        </authorList>
    </citation>
    <scope>NUCLEOTIDE SEQUENCE [LARGE SCALE GENOMIC DNA]</scope>
</reference>
<feature type="compositionally biased region" description="Low complexity" evidence="29">
    <location>
        <begin position="741"/>
        <end position="754"/>
    </location>
</feature>
<dbReference type="Gene3D" id="2.30.30.40">
    <property type="entry name" value="SH3 Domains"/>
    <property type="match status" value="5"/>
</dbReference>
<evidence type="ECO:0000259" key="31">
    <source>
        <dbReference type="PROSITE" id="PS50003"/>
    </source>
</evidence>
<dbReference type="FunFam" id="2.30.30.40:FF:000122">
    <property type="entry name" value="intersectin-1 isoform X2"/>
    <property type="match status" value="1"/>
</dbReference>
<keyword evidence="12" id="KW-0254">Endocytosis</keyword>
<feature type="region of interest" description="Disordered" evidence="29">
    <location>
        <begin position="305"/>
        <end position="346"/>
    </location>
</feature>
<keyword evidence="8" id="KW-0813">Transport</keyword>
<evidence type="ECO:0000256" key="2">
    <source>
        <dbReference type="ARBA" id="ARBA00004236"/>
    </source>
</evidence>
<dbReference type="SMART" id="SM00054">
    <property type="entry name" value="EFh"/>
    <property type="match status" value="2"/>
</dbReference>
<dbReference type="PANTHER" id="PTHR46006:SF9">
    <property type="entry name" value="INTERSECTIN-1"/>
    <property type="match status" value="1"/>
</dbReference>
<dbReference type="CDD" id="cd11987">
    <property type="entry name" value="SH3_Intersectin1_1"/>
    <property type="match status" value="1"/>
</dbReference>
<evidence type="ECO:0000256" key="4">
    <source>
        <dbReference type="ARBA" id="ARBA00004496"/>
    </source>
</evidence>
<feature type="compositionally biased region" description="Basic and acidic residues" evidence="29">
    <location>
        <begin position="637"/>
        <end position="656"/>
    </location>
</feature>
<dbReference type="GO" id="GO:0006897">
    <property type="term" value="P:endocytosis"/>
    <property type="evidence" value="ECO:0007669"/>
    <property type="project" value="UniProtKB-KW"/>
</dbReference>
<evidence type="ECO:0000256" key="23">
    <source>
        <dbReference type="ARBA" id="ARBA00023242"/>
    </source>
</evidence>
<evidence type="ECO:0000256" key="15">
    <source>
        <dbReference type="ARBA" id="ARBA00022737"/>
    </source>
</evidence>
<evidence type="ECO:0000259" key="30">
    <source>
        <dbReference type="PROSITE" id="PS50002"/>
    </source>
</evidence>
<dbReference type="InterPro" id="IPR000219">
    <property type="entry name" value="DH_dom"/>
</dbReference>
<feature type="domain" description="PH" evidence="31">
    <location>
        <begin position="1329"/>
        <end position="1445"/>
    </location>
</feature>
<keyword evidence="37" id="KW-1185">Reference proteome</keyword>
<dbReference type="Gene3D" id="1.10.238.10">
    <property type="entry name" value="EF-hand"/>
    <property type="match status" value="2"/>
</dbReference>
<accession>A0A669EH61</accession>
<dbReference type="GO" id="GO:0006887">
    <property type="term" value="P:exocytosis"/>
    <property type="evidence" value="ECO:0007669"/>
    <property type="project" value="UniProtKB-KW"/>
</dbReference>
<dbReference type="FunFam" id="2.30.30.40:FF:000024">
    <property type="entry name" value="Intersectin 1"/>
    <property type="match status" value="1"/>
</dbReference>
<evidence type="ECO:0000256" key="1">
    <source>
        <dbReference type="ARBA" id="ARBA00004172"/>
    </source>
</evidence>
<feature type="region of interest" description="Disordered" evidence="29">
    <location>
        <begin position="612"/>
        <end position="664"/>
    </location>
</feature>
<dbReference type="SUPFAM" id="SSF49562">
    <property type="entry name" value="C2 domain (Calcium/lipid-binding domain, CaLB)"/>
    <property type="match status" value="1"/>
</dbReference>
<dbReference type="Gene3D" id="1.20.900.10">
    <property type="entry name" value="Dbl homology (DH) domain"/>
    <property type="match status" value="1"/>
</dbReference>
<dbReference type="GeneTree" id="ENSGT00940000157065"/>
<dbReference type="SMART" id="SM00233">
    <property type="entry name" value="PH"/>
    <property type="match status" value="1"/>
</dbReference>
<dbReference type="PROSITE" id="PS50222">
    <property type="entry name" value="EF_HAND_2"/>
    <property type="match status" value="2"/>
</dbReference>
<dbReference type="InterPro" id="IPR051480">
    <property type="entry name" value="Endocytic_GEF_Adapter"/>
</dbReference>
<feature type="domain" description="EF-hand" evidence="35">
    <location>
        <begin position="54"/>
        <end position="89"/>
    </location>
</feature>
<dbReference type="CDD" id="cd13264">
    <property type="entry name" value="PH_ITSN"/>
    <property type="match status" value="1"/>
</dbReference>
<evidence type="ECO:0000259" key="33">
    <source>
        <dbReference type="PROSITE" id="PS50010"/>
    </source>
</evidence>
<dbReference type="CDD" id="cd11993">
    <property type="entry name" value="SH3_Intersectin1_4"/>
    <property type="match status" value="1"/>
</dbReference>
<dbReference type="PROSITE" id="PS00741">
    <property type="entry name" value="DH_1"/>
    <property type="match status" value="1"/>
</dbReference>
<protein>
    <recommendedName>
        <fullName evidence="26">Intersectin-1</fullName>
    </recommendedName>
</protein>
<evidence type="ECO:0000256" key="20">
    <source>
        <dbReference type="ARBA" id="ARBA00023054"/>
    </source>
</evidence>
<evidence type="ECO:0000313" key="36">
    <source>
        <dbReference type="Ensembl" id="ENSONIP00000072245.1"/>
    </source>
</evidence>
<evidence type="ECO:0000259" key="35">
    <source>
        <dbReference type="PROSITE" id="PS50222"/>
    </source>
</evidence>
<keyword evidence="14" id="KW-0479">Metal-binding</keyword>
<evidence type="ECO:0000256" key="26">
    <source>
        <dbReference type="ARBA" id="ARBA00074966"/>
    </source>
</evidence>
<dbReference type="Pfam" id="PF14604">
    <property type="entry name" value="SH3_9"/>
    <property type="match status" value="1"/>
</dbReference>
<feature type="domain" description="EH" evidence="34">
    <location>
        <begin position="217"/>
        <end position="306"/>
    </location>
</feature>
<keyword evidence="10" id="KW-0268">Exocytosis</keyword>
<keyword evidence="23" id="KW-0539">Nucleus</keyword>
<dbReference type="GO" id="GO:0045202">
    <property type="term" value="C:synapse"/>
    <property type="evidence" value="ECO:0007669"/>
    <property type="project" value="UniProtKB-SubCell"/>
</dbReference>
<dbReference type="InterPro" id="IPR035892">
    <property type="entry name" value="C2_domain_sf"/>
</dbReference>
<evidence type="ECO:0000256" key="22">
    <source>
        <dbReference type="ARBA" id="ARBA00023176"/>
    </source>
</evidence>
<evidence type="ECO:0000256" key="7">
    <source>
        <dbReference type="ARBA" id="ARBA00022443"/>
    </source>
</evidence>
<keyword evidence="24" id="KW-0966">Cell projection</keyword>
<dbReference type="InterPro" id="IPR011993">
    <property type="entry name" value="PH-like_dom_sf"/>
</dbReference>
<dbReference type="GO" id="GO:0030027">
    <property type="term" value="C:lamellipodium"/>
    <property type="evidence" value="ECO:0007669"/>
    <property type="project" value="UniProtKB-SubCell"/>
</dbReference>
<keyword evidence="13" id="KW-0771">Synaptosome</keyword>
<feature type="coiled-coil region" evidence="28">
    <location>
        <begin position="530"/>
        <end position="564"/>
    </location>
</feature>
<keyword evidence="20 28" id="KW-0175">Coiled coil</keyword>
<dbReference type="PROSITE" id="PS50004">
    <property type="entry name" value="C2"/>
    <property type="match status" value="1"/>
</dbReference>
<evidence type="ECO:0000256" key="6">
    <source>
        <dbReference type="ARBA" id="ARBA00004600"/>
    </source>
</evidence>
<feature type="domain" description="SH3" evidence="30">
    <location>
        <begin position="671"/>
        <end position="732"/>
    </location>
</feature>
<dbReference type="Pfam" id="PF16652">
    <property type="entry name" value="PH_13"/>
    <property type="match status" value="1"/>
</dbReference>
<evidence type="ECO:0000256" key="11">
    <source>
        <dbReference type="ARBA" id="ARBA00022490"/>
    </source>
</evidence>
<dbReference type="InterPro" id="IPR035899">
    <property type="entry name" value="DBL_dom_sf"/>
</dbReference>
<evidence type="ECO:0000256" key="25">
    <source>
        <dbReference type="ARBA" id="ARBA00034102"/>
    </source>
</evidence>
<dbReference type="FunFam" id="2.60.40.150:FF:000029">
    <property type="entry name" value="Intersectin 1"/>
    <property type="match status" value="1"/>
</dbReference>
<dbReference type="FunFam" id="1.20.900.10:FF:000011">
    <property type="entry name" value="Intersectin 1"/>
    <property type="match status" value="1"/>
</dbReference>
<keyword evidence="17" id="KW-0106">Calcium</keyword>
<dbReference type="SMART" id="SM00326">
    <property type="entry name" value="SH3"/>
    <property type="match status" value="5"/>
</dbReference>
<dbReference type="SUPFAM" id="SSF48065">
    <property type="entry name" value="DBL homology domain (DH-domain)"/>
    <property type="match status" value="1"/>
</dbReference>
<comment type="subcellular location">
    <subcellularLocation>
        <location evidence="2">Cell membrane</location>
    </subcellularLocation>
    <subcellularLocation>
        <location evidence="5">Cell projection</location>
        <location evidence="5">Lamellipodium</location>
    </subcellularLocation>
    <subcellularLocation>
        <location evidence="4">Cytoplasm</location>
    </subcellularLocation>
    <subcellularLocation>
        <location evidence="6">Membrane</location>
        <location evidence="6">Clathrin-coated pit</location>
    </subcellularLocation>
    <subcellularLocation>
        <location evidence="3">Nucleus envelope</location>
    </subcellularLocation>
    <subcellularLocation>
        <location evidence="1">Recycling endosome</location>
    </subcellularLocation>
    <subcellularLocation>
        <location evidence="25">Synapse</location>
        <location evidence="25">Synaptosome</location>
    </subcellularLocation>
</comment>
<dbReference type="Pfam" id="PF12763">
    <property type="entry name" value="EH"/>
    <property type="match status" value="2"/>
</dbReference>
<evidence type="ECO:0000259" key="32">
    <source>
        <dbReference type="PROSITE" id="PS50004"/>
    </source>
</evidence>
<evidence type="ECO:0000256" key="28">
    <source>
        <dbReference type="SAM" id="Coils"/>
    </source>
</evidence>
<gene>
    <name evidence="36" type="primary">ITSN1</name>
    <name evidence="36" type="synonym">itsn1</name>
</gene>
<evidence type="ECO:0000256" key="24">
    <source>
        <dbReference type="ARBA" id="ARBA00023273"/>
    </source>
</evidence>
<dbReference type="GO" id="GO:0035556">
    <property type="term" value="P:intracellular signal transduction"/>
    <property type="evidence" value="ECO:0007669"/>
    <property type="project" value="InterPro"/>
</dbReference>
<evidence type="ECO:0000256" key="10">
    <source>
        <dbReference type="ARBA" id="ARBA00022483"/>
    </source>
</evidence>
<evidence type="ECO:0000256" key="17">
    <source>
        <dbReference type="ARBA" id="ARBA00022837"/>
    </source>
</evidence>
<evidence type="ECO:0000313" key="37">
    <source>
        <dbReference type="Proteomes" id="UP000005207"/>
    </source>
</evidence>
<dbReference type="GO" id="GO:0005905">
    <property type="term" value="C:clathrin-coated pit"/>
    <property type="evidence" value="ECO:0007669"/>
    <property type="project" value="UniProtKB-SubCell"/>
</dbReference>
<dbReference type="CDD" id="cd08375">
    <property type="entry name" value="C2_Intersectin"/>
    <property type="match status" value="1"/>
</dbReference>
<keyword evidence="15" id="KW-0677">Repeat</keyword>
<dbReference type="GO" id="GO:0015031">
    <property type="term" value="P:protein transport"/>
    <property type="evidence" value="ECO:0007669"/>
    <property type="project" value="UniProtKB-KW"/>
</dbReference>
<dbReference type="SUPFAM" id="SSF47473">
    <property type="entry name" value="EF-hand"/>
    <property type="match status" value="2"/>
</dbReference>
<keyword evidence="16" id="KW-0967">Endosome</keyword>
<evidence type="ECO:0000256" key="19">
    <source>
        <dbReference type="ARBA" id="ARBA00023018"/>
    </source>
</evidence>
<evidence type="ECO:0000259" key="34">
    <source>
        <dbReference type="PROSITE" id="PS50031"/>
    </source>
</evidence>
<feature type="domain" description="SH3" evidence="30">
    <location>
        <begin position="882"/>
        <end position="940"/>
    </location>
</feature>
<evidence type="ECO:0000256" key="21">
    <source>
        <dbReference type="ARBA" id="ARBA00023136"/>
    </source>
</evidence>
<dbReference type="Pfam" id="PF00168">
    <property type="entry name" value="C2"/>
    <property type="match status" value="1"/>
</dbReference>
<dbReference type="GO" id="GO:0005886">
    <property type="term" value="C:plasma membrane"/>
    <property type="evidence" value="ECO:0007669"/>
    <property type="project" value="UniProtKB-SubCell"/>
</dbReference>
<dbReference type="FunFam" id="1.10.238.10:FF:000055">
    <property type="entry name" value="Intersectin-1 isoform 1"/>
    <property type="match status" value="1"/>
</dbReference>
<keyword evidence="9" id="KW-1003">Cell membrane</keyword>
<evidence type="ECO:0000256" key="14">
    <source>
        <dbReference type="ARBA" id="ARBA00022723"/>
    </source>
</evidence>
<dbReference type="InterPro" id="IPR011992">
    <property type="entry name" value="EF-hand-dom_pair"/>
</dbReference>
<dbReference type="Ensembl" id="ENSONIT00000059715.1">
    <property type="protein sequence ID" value="ENSONIP00000072245.1"/>
    <property type="gene ID" value="ENSONIG00000001586.2"/>
</dbReference>
<evidence type="ECO:0000256" key="8">
    <source>
        <dbReference type="ARBA" id="ARBA00022448"/>
    </source>
</evidence>
<proteinExistence type="predicted"/>
<dbReference type="GO" id="GO:0035025">
    <property type="term" value="P:positive regulation of Rho protein signal transduction"/>
    <property type="evidence" value="ECO:0007669"/>
    <property type="project" value="TreeGrafter"/>
</dbReference>
<evidence type="ECO:0000256" key="13">
    <source>
        <dbReference type="ARBA" id="ARBA00022599"/>
    </source>
</evidence>
<evidence type="ECO:0000256" key="3">
    <source>
        <dbReference type="ARBA" id="ARBA00004259"/>
    </source>
</evidence>
<evidence type="ECO:0000256" key="12">
    <source>
        <dbReference type="ARBA" id="ARBA00022583"/>
    </source>
</evidence>
<dbReference type="GO" id="GO:0005635">
    <property type="term" value="C:nuclear envelope"/>
    <property type="evidence" value="ECO:0007669"/>
    <property type="project" value="UniProtKB-SubCell"/>
</dbReference>
<dbReference type="CDD" id="cd00052">
    <property type="entry name" value="EH"/>
    <property type="match status" value="2"/>
</dbReference>
<feature type="domain" description="SH3" evidence="30">
    <location>
        <begin position="1022"/>
        <end position="1081"/>
    </location>
</feature>
<feature type="compositionally biased region" description="Low complexity" evidence="29">
    <location>
        <begin position="614"/>
        <end position="631"/>
    </location>
</feature>
<dbReference type="InterPro" id="IPR001331">
    <property type="entry name" value="GDS_CDC24_CS"/>
</dbReference>
<dbReference type="PRINTS" id="PR01887">
    <property type="entry name" value="SPECTRNALPHA"/>
</dbReference>